<feature type="domain" description="ATPase AAA-type core" evidence="1">
    <location>
        <begin position="223"/>
        <end position="341"/>
    </location>
</feature>
<keyword evidence="2" id="KW-0378">Hydrolase</keyword>
<proteinExistence type="predicted"/>
<gene>
    <name evidence="2" type="ORF">K431DRAFT_280830</name>
</gene>
<dbReference type="InterPro" id="IPR050168">
    <property type="entry name" value="AAA_ATPase_domain"/>
</dbReference>
<dbReference type="AlphaFoldDB" id="A0A9P4URC1"/>
<dbReference type="GO" id="GO:0042254">
    <property type="term" value="P:ribosome biogenesis"/>
    <property type="evidence" value="ECO:0007669"/>
    <property type="project" value="TreeGrafter"/>
</dbReference>
<dbReference type="GO" id="GO:0005634">
    <property type="term" value="C:nucleus"/>
    <property type="evidence" value="ECO:0007669"/>
    <property type="project" value="TreeGrafter"/>
</dbReference>
<dbReference type="GO" id="GO:0003723">
    <property type="term" value="F:RNA binding"/>
    <property type="evidence" value="ECO:0007669"/>
    <property type="project" value="TreeGrafter"/>
</dbReference>
<dbReference type="CDD" id="cd19481">
    <property type="entry name" value="RecA-like_protease"/>
    <property type="match status" value="1"/>
</dbReference>
<dbReference type="Gene3D" id="3.40.50.300">
    <property type="entry name" value="P-loop containing nucleotide triphosphate hydrolases"/>
    <property type="match status" value="1"/>
</dbReference>
<dbReference type="GO" id="GO:1990275">
    <property type="term" value="F:preribosome binding"/>
    <property type="evidence" value="ECO:0007669"/>
    <property type="project" value="TreeGrafter"/>
</dbReference>
<organism evidence="2 3">
    <name type="scientific">Polychaeton citri CBS 116435</name>
    <dbReference type="NCBI Taxonomy" id="1314669"/>
    <lineage>
        <taxon>Eukaryota</taxon>
        <taxon>Fungi</taxon>
        <taxon>Dikarya</taxon>
        <taxon>Ascomycota</taxon>
        <taxon>Pezizomycotina</taxon>
        <taxon>Dothideomycetes</taxon>
        <taxon>Dothideomycetidae</taxon>
        <taxon>Capnodiales</taxon>
        <taxon>Capnodiaceae</taxon>
        <taxon>Polychaeton</taxon>
    </lineage>
</organism>
<dbReference type="GO" id="GO:0005524">
    <property type="term" value="F:ATP binding"/>
    <property type="evidence" value="ECO:0007669"/>
    <property type="project" value="InterPro"/>
</dbReference>
<dbReference type="Pfam" id="PF00004">
    <property type="entry name" value="AAA"/>
    <property type="match status" value="1"/>
</dbReference>
<dbReference type="SUPFAM" id="SSF52540">
    <property type="entry name" value="P-loop containing nucleoside triphosphate hydrolases"/>
    <property type="match status" value="1"/>
</dbReference>
<evidence type="ECO:0000313" key="2">
    <source>
        <dbReference type="EMBL" id="KAF2725457.1"/>
    </source>
</evidence>
<dbReference type="InterPro" id="IPR003959">
    <property type="entry name" value="ATPase_AAA_core"/>
</dbReference>
<evidence type="ECO:0000313" key="3">
    <source>
        <dbReference type="Proteomes" id="UP000799441"/>
    </source>
</evidence>
<name>A0A9P4URC1_9PEZI</name>
<dbReference type="EMBL" id="MU003767">
    <property type="protein sequence ID" value="KAF2725457.1"/>
    <property type="molecule type" value="Genomic_DNA"/>
</dbReference>
<dbReference type="GO" id="GO:0016887">
    <property type="term" value="F:ATP hydrolysis activity"/>
    <property type="evidence" value="ECO:0007669"/>
    <property type="project" value="InterPro"/>
</dbReference>
<protein>
    <submittedName>
        <fullName evidence="2">P-loop containing nucleoside triphosphate hydrolase protein</fullName>
    </submittedName>
</protein>
<accession>A0A9P4URC1</accession>
<dbReference type="InterPro" id="IPR027417">
    <property type="entry name" value="P-loop_NTPase"/>
</dbReference>
<comment type="caution">
    <text evidence="2">The sequence shown here is derived from an EMBL/GenBank/DDBJ whole genome shotgun (WGS) entry which is preliminary data.</text>
</comment>
<dbReference type="OrthoDB" id="2115716at2759"/>
<keyword evidence="3" id="KW-1185">Reference proteome</keyword>
<reference evidence="2" key="1">
    <citation type="journal article" date="2020" name="Stud. Mycol.">
        <title>101 Dothideomycetes genomes: a test case for predicting lifestyles and emergence of pathogens.</title>
        <authorList>
            <person name="Haridas S."/>
            <person name="Albert R."/>
            <person name="Binder M."/>
            <person name="Bloem J."/>
            <person name="Labutti K."/>
            <person name="Salamov A."/>
            <person name="Andreopoulos B."/>
            <person name="Baker S."/>
            <person name="Barry K."/>
            <person name="Bills G."/>
            <person name="Bluhm B."/>
            <person name="Cannon C."/>
            <person name="Castanera R."/>
            <person name="Culley D."/>
            <person name="Daum C."/>
            <person name="Ezra D."/>
            <person name="Gonzalez J."/>
            <person name="Henrissat B."/>
            <person name="Kuo A."/>
            <person name="Liang C."/>
            <person name="Lipzen A."/>
            <person name="Lutzoni F."/>
            <person name="Magnuson J."/>
            <person name="Mondo S."/>
            <person name="Nolan M."/>
            <person name="Ohm R."/>
            <person name="Pangilinan J."/>
            <person name="Park H.-J."/>
            <person name="Ramirez L."/>
            <person name="Alfaro M."/>
            <person name="Sun H."/>
            <person name="Tritt A."/>
            <person name="Yoshinaga Y."/>
            <person name="Zwiers L.-H."/>
            <person name="Turgeon B."/>
            <person name="Goodwin S."/>
            <person name="Spatafora J."/>
            <person name="Crous P."/>
            <person name="Grigoriev I."/>
        </authorList>
    </citation>
    <scope>NUCLEOTIDE SEQUENCE</scope>
    <source>
        <strain evidence="2">CBS 116435</strain>
    </source>
</reference>
<dbReference type="Proteomes" id="UP000799441">
    <property type="component" value="Unassembled WGS sequence"/>
</dbReference>
<dbReference type="PANTHER" id="PTHR23077:SF132">
    <property type="entry name" value="ATP-DEPENDENT ZN PROTEASE"/>
    <property type="match status" value="1"/>
</dbReference>
<evidence type="ECO:0000259" key="1">
    <source>
        <dbReference type="Pfam" id="PF00004"/>
    </source>
</evidence>
<dbReference type="PANTHER" id="PTHR23077">
    <property type="entry name" value="AAA-FAMILY ATPASE"/>
    <property type="match status" value="1"/>
</dbReference>
<sequence>MEPFTLVEETVSRPGPYQFYDAVVEGSSAKTADPDLQHATALREAFPEMVVTGVPVFNLPLRPFAAAGFASCEIDKDTDSVWAWRGFVAPTHRGQQGSLAEQVHFAKYRYVWNGEAFILYIVGGMQYILTECREGEHALGPSKITDALIKTVGAWLLSDEQVIWVFDGYWTRSKELYNQVMKANWDKVILDEDQKKDLTQVTNKFFNSKQIYEDLGVPWKRGLLFHGPPGNGKTISIKALMHTLLDRKHPIPTLYVKSAPNSYALKLVFAQARRLTPCMLVLEDIETIVTPATRSYFFNEMDGLENNDGLFVVGSTNYLDRLDPGLSKRPSRFDRKYLFPLPNEHERTLYCEYWRHKLQKKPSIDFPKKLSPEMARITSAFSFAFLQECFIATLLILARHEMGAFNSSDDKDLEEYEIWRVFRQQADILRKEVQDGGQKLSPLMEWRRNTDKSSVPLPPPSAAVTTADAMRPGCKTCSHCACSERHLLRATSFLPTFKNEEDDVVLNELPLFMQKRLMINPAALEAEGSPNGPWTGVQ</sequence>